<dbReference type="PROSITE" id="PS51257">
    <property type="entry name" value="PROKAR_LIPOPROTEIN"/>
    <property type="match status" value="1"/>
</dbReference>
<dbReference type="AlphaFoldDB" id="A0A508TFU4"/>
<proteinExistence type="predicted"/>
<dbReference type="OrthoDB" id="10003850at2"/>
<organism evidence="3 4">
    <name type="scientific">Bradyrhizobium ivorense</name>
    <dbReference type="NCBI Taxonomy" id="2511166"/>
    <lineage>
        <taxon>Bacteria</taxon>
        <taxon>Pseudomonadati</taxon>
        <taxon>Pseudomonadota</taxon>
        <taxon>Alphaproteobacteria</taxon>
        <taxon>Hyphomicrobiales</taxon>
        <taxon>Nitrobacteraceae</taxon>
        <taxon>Bradyrhizobium</taxon>
    </lineage>
</organism>
<keyword evidence="2" id="KW-0732">Signal</keyword>
<dbReference type="Proteomes" id="UP000328092">
    <property type="component" value="Unassembled WGS sequence"/>
</dbReference>
<feature type="region of interest" description="Disordered" evidence="1">
    <location>
        <begin position="294"/>
        <end position="330"/>
    </location>
</feature>
<dbReference type="EMBL" id="CAADFC020000016">
    <property type="protein sequence ID" value="VIO73294.1"/>
    <property type="molecule type" value="Genomic_DNA"/>
</dbReference>
<feature type="chain" id="PRO_5021193038" evidence="2">
    <location>
        <begin position="27"/>
        <end position="656"/>
    </location>
</feature>
<accession>A0A508TFU4</accession>
<comment type="caution">
    <text evidence="3">The sequence shown here is derived from an EMBL/GenBank/DDBJ whole genome shotgun (WGS) entry which is preliminary data.</text>
</comment>
<keyword evidence="4" id="KW-1185">Reference proteome</keyword>
<name>A0A508TFU4_9BRAD</name>
<reference evidence="3" key="1">
    <citation type="submission" date="2019-02" db="EMBL/GenBank/DDBJ databases">
        <authorList>
            <person name="Pothier F.J."/>
        </authorList>
    </citation>
    <scope>NUCLEOTIDE SEQUENCE</scope>
    <source>
        <strain evidence="3">CI-1B</strain>
    </source>
</reference>
<gene>
    <name evidence="3" type="ORF">CI1B_48990</name>
</gene>
<evidence type="ECO:0000313" key="4">
    <source>
        <dbReference type="Proteomes" id="UP000328092"/>
    </source>
</evidence>
<sequence length="656" mass="70758">MQRERLALIAIAVSVAAMFSAAAACAQGLQDFGLVGLSPLWKQIRDIKDKAEVKRIENTRVCNISVPLAGSANEAADASESDWKATLASYDEWEADYQTRSLFRQPLVQAGDEKGKQKYIRQRKAGTSQRTMQLFAYAFYLRAMYRNGKYAETASAAESAIQKFHLSPSFHQLDLAETSGTYLTDETNANAIFLYARLGRITGASTDADKFLSIVRYLDIRDELLSTIKLGFFIGEDDDNDILESAAGLATAAMSGALGVLPRAAIKASWIQRDGGQAQGFVVFRGKRSNTFQISFGGGGEPPPPANDNKSAASPNGPERPMLLAPGRNSPASGGLGSYANADILSAGILAASEAKAAYRRFVDSRLVEYSSSEMALFDIQKDGDSYSISFAKPGGDKTGDPAAAMQRFTLQSAEMKALGGTGTLPADHPMSPFIDQLKEAALVEYSNPFMSADNDNEFRASADQFSFGLQRALPKKQVYRDSLSDQTKSIVSNLGAHLVGDANDYVAIIADTSFKVTDYKIVQNIRSSLIQAGIPIQKGVQGDNKEKNVILITAHSDEEFAKFVDALGGAGSFKNSYVIVNSCETPVTRRIAEKITGQYGAKAAFVYEGTIPAENVSQMIESMAKTVKEKSKQKLVDFLRGLTAAQGLTGIWSVS</sequence>
<evidence type="ECO:0000256" key="1">
    <source>
        <dbReference type="SAM" id="MobiDB-lite"/>
    </source>
</evidence>
<dbReference type="RefSeq" id="WP_139861933.1">
    <property type="nucleotide sequence ID" value="NZ_CAADFC020000016.1"/>
</dbReference>
<feature type="signal peptide" evidence="2">
    <location>
        <begin position="1"/>
        <end position="26"/>
    </location>
</feature>
<evidence type="ECO:0000313" key="3">
    <source>
        <dbReference type="EMBL" id="VIO73294.1"/>
    </source>
</evidence>
<protein>
    <submittedName>
        <fullName evidence="3">Uncharacterized protein</fullName>
    </submittedName>
</protein>
<evidence type="ECO:0000256" key="2">
    <source>
        <dbReference type="SAM" id="SignalP"/>
    </source>
</evidence>